<dbReference type="AlphaFoldDB" id="A0A6C0DV38"/>
<feature type="compositionally biased region" description="Basic and acidic residues" evidence="1">
    <location>
        <begin position="130"/>
        <end position="160"/>
    </location>
</feature>
<reference evidence="2" key="1">
    <citation type="journal article" date="2020" name="Nature">
        <title>Giant virus diversity and host interactions through global metagenomics.</title>
        <authorList>
            <person name="Schulz F."/>
            <person name="Roux S."/>
            <person name="Paez-Espino D."/>
            <person name="Jungbluth S."/>
            <person name="Walsh D.A."/>
            <person name="Denef V.J."/>
            <person name="McMahon K.D."/>
            <person name="Konstantinidis K.T."/>
            <person name="Eloe-Fadrosh E.A."/>
            <person name="Kyrpides N.C."/>
            <person name="Woyke T."/>
        </authorList>
    </citation>
    <scope>NUCLEOTIDE SEQUENCE</scope>
    <source>
        <strain evidence="2">GVMAG-M-3300023174-60</strain>
    </source>
</reference>
<name>A0A6C0DV38_9ZZZZ</name>
<feature type="compositionally biased region" description="Basic residues" evidence="1">
    <location>
        <begin position="1"/>
        <end position="12"/>
    </location>
</feature>
<dbReference type="EMBL" id="MN739677">
    <property type="protein sequence ID" value="QHT20342.1"/>
    <property type="molecule type" value="Genomic_DNA"/>
</dbReference>
<organism evidence="2">
    <name type="scientific">viral metagenome</name>
    <dbReference type="NCBI Taxonomy" id="1070528"/>
    <lineage>
        <taxon>unclassified sequences</taxon>
        <taxon>metagenomes</taxon>
        <taxon>organismal metagenomes</taxon>
    </lineage>
</organism>
<sequence>MDSQRHNKTHKKPFNDIENPVGEADNNFKNLLEDSAREAYSRPWHRIERGLRLNRLRIFIEEVGPQFTMTKDEKDAFFIFLQKALDKKLLNTLKVVNYDQEKQRITIIRGLEIKRNQEGILKWGFSTKKPRADGTRKKKKDDIPSVSTHGEESTETKIEDEVNQIINN</sequence>
<evidence type="ECO:0000256" key="1">
    <source>
        <dbReference type="SAM" id="MobiDB-lite"/>
    </source>
</evidence>
<feature type="region of interest" description="Disordered" evidence="1">
    <location>
        <begin position="1"/>
        <end position="22"/>
    </location>
</feature>
<accession>A0A6C0DV38</accession>
<evidence type="ECO:0000313" key="2">
    <source>
        <dbReference type="EMBL" id="QHT20342.1"/>
    </source>
</evidence>
<proteinExistence type="predicted"/>
<protein>
    <submittedName>
        <fullName evidence="2">Uncharacterized protein</fullName>
    </submittedName>
</protein>
<feature type="region of interest" description="Disordered" evidence="1">
    <location>
        <begin position="129"/>
        <end position="168"/>
    </location>
</feature>